<feature type="region of interest" description="Disordered" evidence="1">
    <location>
        <begin position="31"/>
        <end position="50"/>
    </location>
</feature>
<feature type="region of interest" description="Disordered" evidence="1">
    <location>
        <begin position="118"/>
        <end position="155"/>
    </location>
</feature>
<evidence type="ECO:0000313" key="2">
    <source>
        <dbReference type="EMBL" id="KIW50720.1"/>
    </source>
</evidence>
<keyword evidence="3" id="KW-1185">Reference proteome</keyword>
<dbReference type="OrthoDB" id="4156180at2759"/>
<name>A0A0D2E7J6_9EURO</name>
<organism evidence="2 3">
    <name type="scientific">Exophiala xenobiotica</name>
    <dbReference type="NCBI Taxonomy" id="348802"/>
    <lineage>
        <taxon>Eukaryota</taxon>
        <taxon>Fungi</taxon>
        <taxon>Dikarya</taxon>
        <taxon>Ascomycota</taxon>
        <taxon>Pezizomycotina</taxon>
        <taxon>Eurotiomycetes</taxon>
        <taxon>Chaetothyriomycetidae</taxon>
        <taxon>Chaetothyriales</taxon>
        <taxon>Herpotrichiellaceae</taxon>
        <taxon>Exophiala</taxon>
    </lineage>
</organism>
<feature type="compositionally biased region" description="Polar residues" evidence="1">
    <location>
        <begin position="118"/>
        <end position="127"/>
    </location>
</feature>
<dbReference type="Proteomes" id="UP000054342">
    <property type="component" value="Unassembled WGS sequence"/>
</dbReference>
<dbReference type="RefSeq" id="XP_013311304.1">
    <property type="nucleotide sequence ID" value="XM_013455850.1"/>
</dbReference>
<reference evidence="2 3" key="1">
    <citation type="submission" date="2015-01" db="EMBL/GenBank/DDBJ databases">
        <title>The Genome Sequence of Exophiala xenobiotica CBS118157.</title>
        <authorList>
            <consortium name="The Broad Institute Genomics Platform"/>
            <person name="Cuomo C."/>
            <person name="de Hoog S."/>
            <person name="Gorbushina A."/>
            <person name="Stielow B."/>
            <person name="Teixiera M."/>
            <person name="Abouelleil A."/>
            <person name="Chapman S.B."/>
            <person name="Priest M."/>
            <person name="Young S.K."/>
            <person name="Wortman J."/>
            <person name="Nusbaum C."/>
            <person name="Birren B."/>
        </authorList>
    </citation>
    <scope>NUCLEOTIDE SEQUENCE [LARGE SCALE GENOMIC DNA]</scope>
    <source>
        <strain evidence="2 3">CBS 118157</strain>
    </source>
</reference>
<proteinExistence type="predicted"/>
<evidence type="ECO:0000313" key="3">
    <source>
        <dbReference type="Proteomes" id="UP000054342"/>
    </source>
</evidence>
<feature type="compositionally biased region" description="Low complexity" evidence="1">
    <location>
        <begin position="134"/>
        <end position="145"/>
    </location>
</feature>
<protein>
    <submittedName>
        <fullName evidence="2">Uncharacterized protein</fullName>
    </submittedName>
</protein>
<dbReference type="AlphaFoldDB" id="A0A0D2E7J6"/>
<evidence type="ECO:0000256" key="1">
    <source>
        <dbReference type="SAM" id="MobiDB-lite"/>
    </source>
</evidence>
<dbReference type="EMBL" id="KN847322">
    <property type="protein sequence ID" value="KIW50720.1"/>
    <property type="molecule type" value="Genomic_DNA"/>
</dbReference>
<sequence>MAISSLFACCYSQDGRASKLEAETRHARIVSVTSDRPRSQRYSDNPPRYDDVAQQPLITIEEKSAAQFEVLIQAADEAGEDTPTPLSPASSVISIPSTRYTDLTSMNTGETTRTFARMSLETSSTGRTRPPPYHASARRSPSPAATEDSGRDSILQHPVMRRNWLEVLRQEALRDAR</sequence>
<dbReference type="HOGENOM" id="CLU_1294406_0_0_1"/>
<dbReference type="GeneID" id="25331416"/>
<accession>A0A0D2E7J6</accession>
<gene>
    <name evidence="2" type="ORF">PV05_09508</name>
</gene>